<feature type="domain" description="GST C-terminal" evidence="1">
    <location>
        <begin position="1"/>
        <end position="90"/>
    </location>
</feature>
<accession>A0A5E7BY66</accession>
<dbReference type="Pfam" id="PF00043">
    <property type="entry name" value="GST_C"/>
    <property type="match status" value="1"/>
</dbReference>
<dbReference type="AlphaFoldDB" id="A0A5E7BY66"/>
<dbReference type="InterPro" id="IPR036282">
    <property type="entry name" value="Glutathione-S-Trfase_C_sf"/>
</dbReference>
<dbReference type="Proteomes" id="UP000326018">
    <property type="component" value="Unassembled WGS sequence"/>
</dbReference>
<protein>
    <recommendedName>
        <fullName evidence="1">GST C-terminal domain-containing protein</fullName>
    </recommendedName>
</protein>
<dbReference type="Gene3D" id="1.20.1050.10">
    <property type="match status" value="1"/>
</dbReference>
<evidence type="ECO:0000259" key="1">
    <source>
        <dbReference type="PROSITE" id="PS50405"/>
    </source>
</evidence>
<name>A0A5E7BY66_PSEFL</name>
<organism evidence="2 3">
    <name type="scientific">Pseudomonas fluorescens</name>
    <dbReference type="NCBI Taxonomy" id="294"/>
    <lineage>
        <taxon>Bacteria</taxon>
        <taxon>Pseudomonadati</taxon>
        <taxon>Pseudomonadota</taxon>
        <taxon>Gammaproteobacteria</taxon>
        <taxon>Pseudomonadales</taxon>
        <taxon>Pseudomonadaceae</taxon>
        <taxon>Pseudomonas</taxon>
    </lineage>
</organism>
<gene>
    <name evidence="2" type="ORF">PS712_02347</name>
</gene>
<evidence type="ECO:0000313" key="3">
    <source>
        <dbReference type="Proteomes" id="UP000326018"/>
    </source>
</evidence>
<dbReference type="EMBL" id="CABVIB010000010">
    <property type="protein sequence ID" value="VVN96959.1"/>
    <property type="molecule type" value="Genomic_DNA"/>
</dbReference>
<dbReference type="PROSITE" id="PS50405">
    <property type="entry name" value="GST_CTER"/>
    <property type="match status" value="1"/>
</dbReference>
<proteinExistence type="predicted"/>
<evidence type="ECO:0000313" key="2">
    <source>
        <dbReference type="EMBL" id="VVN96959.1"/>
    </source>
</evidence>
<reference evidence="2 3" key="1">
    <citation type="submission" date="2019-09" db="EMBL/GenBank/DDBJ databases">
        <authorList>
            <person name="Chandra G."/>
            <person name="Truman W A."/>
        </authorList>
    </citation>
    <scope>NUCLEOTIDE SEQUENCE [LARGE SCALE GENOMIC DNA]</scope>
    <source>
        <strain evidence="2">PS712</strain>
    </source>
</reference>
<dbReference type="InterPro" id="IPR004046">
    <property type="entry name" value="GST_C"/>
</dbReference>
<dbReference type="SUPFAM" id="SSF47616">
    <property type="entry name" value="GST C-terminal domain-like"/>
    <property type="match status" value="1"/>
</dbReference>
<dbReference type="InterPro" id="IPR010987">
    <property type="entry name" value="Glutathione-S-Trfase_C-like"/>
</dbReference>
<sequence>MNWALMWRCAKSITARTLLMAPPITTMLGDTFTVADAYLFALTGWGQADWLKSYYKAEIYFDELKNLKAWYGRVLQRPAVQQALQAEGLT</sequence>